<evidence type="ECO:0000259" key="1">
    <source>
        <dbReference type="Pfam" id="PF13456"/>
    </source>
</evidence>
<dbReference type="PANTHER" id="PTHR47723">
    <property type="entry name" value="OS05G0353850 PROTEIN"/>
    <property type="match status" value="1"/>
</dbReference>
<proteinExistence type="predicted"/>
<reference evidence="2 3" key="1">
    <citation type="journal article" date="2024" name="G3 (Bethesda)">
        <title>Genome assembly of Hibiscus sabdariffa L. provides insights into metabolisms of medicinal natural products.</title>
        <authorList>
            <person name="Kim T."/>
        </authorList>
    </citation>
    <scope>NUCLEOTIDE SEQUENCE [LARGE SCALE GENOMIC DNA]</scope>
    <source>
        <strain evidence="2">TK-2024</strain>
        <tissue evidence="2">Old leaves</tissue>
    </source>
</reference>
<keyword evidence="3" id="KW-1185">Reference proteome</keyword>
<dbReference type="Gene3D" id="3.30.420.10">
    <property type="entry name" value="Ribonuclease H-like superfamily/Ribonuclease H"/>
    <property type="match status" value="1"/>
</dbReference>
<protein>
    <recommendedName>
        <fullName evidence="1">RNase H type-1 domain-containing protein</fullName>
    </recommendedName>
</protein>
<dbReference type="InterPro" id="IPR044730">
    <property type="entry name" value="RNase_H-like_dom_plant"/>
</dbReference>
<comment type="caution">
    <text evidence="2">The sequence shown here is derived from an EMBL/GenBank/DDBJ whole genome shotgun (WGS) entry which is preliminary data.</text>
</comment>
<accession>A0ABR2U1F7</accession>
<dbReference type="Proteomes" id="UP001396334">
    <property type="component" value="Unassembled WGS sequence"/>
</dbReference>
<gene>
    <name evidence="2" type="ORF">V6N11_071899</name>
</gene>
<feature type="domain" description="RNase H type-1" evidence="1">
    <location>
        <begin position="86"/>
        <end position="204"/>
    </location>
</feature>
<evidence type="ECO:0000313" key="2">
    <source>
        <dbReference type="EMBL" id="KAK9043563.1"/>
    </source>
</evidence>
<evidence type="ECO:0000313" key="3">
    <source>
        <dbReference type="Proteomes" id="UP001396334"/>
    </source>
</evidence>
<dbReference type="Pfam" id="PF13456">
    <property type="entry name" value="RVT_3"/>
    <property type="match status" value="1"/>
</dbReference>
<dbReference type="InterPro" id="IPR036397">
    <property type="entry name" value="RNaseH_sf"/>
</dbReference>
<dbReference type="InterPro" id="IPR012337">
    <property type="entry name" value="RNaseH-like_sf"/>
</dbReference>
<dbReference type="InterPro" id="IPR053151">
    <property type="entry name" value="RNase_H-like"/>
</dbReference>
<dbReference type="PANTHER" id="PTHR47723:SF19">
    <property type="entry name" value="POLYNUCLEOTIDYL TRANSFERASE, RIBONUCLEASE H-LIKE SUPERFAMILY PROTEIN"/>
    <property type="match status" value="1"/>
</dbReference>
<dbReference type="SUPFAM" id="SSF53098">
    <property type="entry name" value="Ribonuclease H-like"/>
    <property type="match status" value="1"/>
</dbReference>
<dbReference type="EMBL" id="JBBPBN010000003">
    <property type="protein sequence ID" value="KAK9043563.1"/>
    <property type="molecule type" value="Genomic_DNA"/>
</dbReference>
<organism evidence="2 3">
    <name type="scientific">Hibiscus sabdariffa</name>
    <name type="common">roselle</name>
    <dbReference type="NCBI Taxonomy" id="183260"/>
    <lineage>
        <taxon>Eukaryota</taxon>
        <taxon>Viridiplantae</taxon>
        <taxon>Streptophyta</taxon>
        <taxon>Embryophyta</taxon>
        <taxon>Tracheophyta</taxon>
        <taxon>Spermatophyta</taxon>
        <taxon>Magnoliopsida</taxon>
        <taxon>eudicotyledons</taxon>
        <taxon>Gunneridae</taxon>
        <taxon>Pentapetalae</taxon>
        <taxon>rosids</taxon>
        <taxon>malvids</taxon>
        <taxon>Malvales</taxon>
        <taxon>Malvaceae</taxon>
        <taxon>Malvoideae</taxon>
        <taxon>Hibiscus</taxon>
    </lineage>
</organism>
<sequence>MYSGTVSLQPLFGSNLSSIITFPVFKRRNSHIFAAATISNTNLLHVSHNWMVQFHSSLSLSVSNLVPSQPFLLHWCPVSDGWFTLNTDGSVSTISSFGSVSGLIRDNEESWLTGLNRHLGITTPLQAKLWAIHEGLLLAWSLDFERPQCQTDFAEAFHFITSSNTNSSSLTLFCAISRLASRAWMVEFCLIRRVANEAVDSISKIPITSDGSTFIFS</sequence>
<dbReference type="InterPro" id="IPR002156">
    <property type="entry name" value="RNaseH_domain"/>
</dbReference>
<name>A0ABR2U1F7_9ROSI</name>
<dbReference type="CDD" id="cd06222">
    <property type="entry name" value="RNase_H_like"/>
    <property type="match status" value="1"/>
</dbReference>